<dbReference type="Pfam" id="PF00370">
    <property type="entry name" value="FGGY_N"/>
    <property type="match status" value="1"/>
</dbReference>
<evidence type="ECO:0000313" key="11">
    <source>
        <dbReference type="Proteomes" id="UP000248706"/>
    </source>
</evidence>
<keyword evidence="5" id="KW-0067">ATP-binding</keyword>
<dbReference type="EMBL" id="MCIF01000002">
    <property type="protein sequence ID" value="RAQ98004.1"/>
    <property type="molecule type" value="Genomic_DNA"/>
</dbReference>
<evidence type="ECO:0000256" key="1">
    <source>
        <dbReference type="ARBA" id="ARBA00009156"/>
    </source>
</evidence>
<keyword evidence="11" id="KW-1185">Reference proteome</keyword>
<dbReference type="InterPro" id="IPR018483">
    <property type="entry name" value="Carb_kinase_FGGY_CS"/>
</dbReference>
<evidence type="ECO:0000256" key="6">
    <source>
        <dbReference type="ARBA" id="ARBA00043149"/>
    </source>
</evidence>
<dbReference type="PIRSF" id="PIRSF000538">
    <property type="entry name" value="GlpK"/>
    <property type="match status" value="1"/>
</dbReference>
<sequence length="506" mass="54101">MKQTAILAIDQGTTNTKALLVGAAGNVLARASRPVQRRYPRPAWVEQDPLELWQSVLEASAACLEQGGSDVELVAVAISNQRESVLLWERANGRPLGPCVSWQCQRSRQLCQSLQDRGLEPFIRERSGLTIDPMFSGTKIRWLLEEQGLLARAEAGELCAGTIDSWLCWQLSGGAAHVCDMTNASRTQLFNLQRRDWDEDLLQLLGVPAAILPVVEPSAAIHARTVACGAIPAGLPLASLIGDSHAALFGQAGFLPGAVKATYGTGSSLMTPIPELRLSQSGLSATIAWAIGERVTYALEGNIYVTGAAVEWLGRFLGLSDPVVELAALADRVPDSGGLYFVPALSGLGAPYWDKEARGLICGLTQASTLPQLARATVEAIAYQVRAVFDAMQAEAGVELQVLLADGGATRNDLLMQFQADIIGKPVLRCESADVSALGAAYLAGLAVGLWASEEEIAALPRPRQRFTPTLSAEEREAHYSGWQEAVARATLHRSAGRREEGSYPA</sequence>
<evidence type="ECO:0000259" key="8">
    <source>
        <dbReference type="Pfam" id="PF00370"/>
    </source>
</evidence>
<dbReference type="InterPro" id="IPR000577">
    <property type="entry name" value="Carb_kinase_FGGY"/>
</dbReference>
<dbReference type="InterPro" id="IPR018485">
    <property type="entry name" value="FGGY_C"/>
</dbReference>
<dbReference type="GO" id="GO:0005524">
    <property type="term" value="F:ATP binding"/>
    <property type="evidence" value="ECO:0007669"/>
    <property type="project" value="UniProtKB-KW"/>
</dbReference>
<dbReference type="GO" id="GO:0005829">
    <property type="term" value="C:cytosol"/>
    <property type="evidence" value="ECO:0007669"/>
    <property type="project" value="TreeGrafter"/>
</dbReference>
<comment type="caution">
    <text evidence="10">The sequence shown here is derived from an EMBL/GenBank/DDBJ whole genome shotgun (WGS) entry which is preliminary data.</text>
</comment>
<keyword evidence="2 7" id="KW-0808">Transferase</keyword>
<name>A0A328VRZ4_9CHLR</name>
<feature type="domain" description="Carbohydrate kinase FGGY C-terminal" evidence="9">
    <location>
        <begin position="260"/>
        <end position="447"/>
    </location>
</feature>
<dbReference type="PANTHER" id="PTHR10196">
    <property type="entry name" value="SUGAR KINASE"/>
    <property type="match status" value="1"/>
</dbReference>
<dbReference type="CDD" id="cd07769">
    <property type="entry name" value="ASKHA_NBD_FGGY_GK"/>
    <property type="match status" value="1"/>
</dbReference>
<feature type="domain" description="Carbohydrate kinase FGGY N-terminal" evidence="8">
    <location>
        <begin position="6"/>
        <end position="250"/>
    </location>
</feature>
<dbReference type="AlphaFoldDB" id="A0A328VRZ4"/>
<reference evidence="10 11" key="1">
    <citation type="submission" date="2016-08" db="EMBL/GenBank/DDBJ databases">
        <title>Analysis of Carbohydrate Active Enzymes in Thermogemmatispora T81 Reveals Carbohydrate Degradation Ability.</title>
        <authorList>
            <person name="Tomazini A."/>
            <person name="Lal S."/>
            <person name="Stott M."/>
            <person name="Henrissat B."/>
            <person name="Polikarpov I."/>
            <person name="Sparling R."/>
            <person name="Levin D.B."/>
        </authorList>
    </citation>
    <scope>NUCLEOTIDE SEQUENCE [LARGE SCALE GENOMIC DNA]</scope>
    <source>
        <strain evidence="10 11">T81</strain>
    </source>
</reference>
<organism evidence="10 11">
    <name type="scientific">Thermogemmatispora tikiterensis</name>
    <dbReference type="NCBI Taxonomy" id="1825093"/>
    <lineage>
        <taxon>Bacteria</taxon>
        <taxon>Bacillati</taxon>
        <taxon>Chloroflexota</taxon>
        <taxon>Ktedonobacteria</taxon>
        <taxon>Thermogemmatisporales</taxon>
        <taxon>Thermogemmatisporaceae</taxon>
        <taxon>Thermogemmatispora</taxon>
    </lineage>
</organism>
<dbReference type="GO" id="GO:0019563">
    <property type="term" value="P:glycerol catabolic process"/>
    <property type="evidence" value="ECO:0007669"/>
    <property type="project" value="TreeGrafter"/>
</dbReference>
<dbReference type="PROSITE" id="PS00933">
    <property type="entry name" value="FGGY_KINASES_1"/>
    <property type="match status" value="1"/>
</dbReference>
<keyword evidence="4 7" id="KW-0418">Kinase</keyword>
<dbReference type="SUPFAM" id="SSF53067">
    <property type="entry name" value="Actin-like ATPase domain"/>
    <property type="match status" value="2"/>
</dbReference>
<dbReference type="Gene3D" id="3.30.420.40">
    <property type="match status" value="2"/>
</dbReference>
<dbReference type="NCBIfam" id="NF000756">
    <property type="entry name" value="PRK00047.1"/>
    <property type="match status" value="1"/>
</dbReference>
<comment type="similarity">
    <text evidence="1 7">Belongs to the FGGY kinase family.</text>
</comment>
<gene>
    <name evidence="10" type="ORF">A4R35_20865</name>
</gene>
<dbReference type="Pfam" id="PF02782">
    <property type="entry name" value="FGGY_C"/>
    <property type="match status" value="1"/>
</dbReference>
<dbReference type="PANTHER" id="PTHR10196:SF69">
    <property type="entry name" value="GLYCEROL KINASE"/>
    <property type="match status" value="1"/>
</dbReference>
<proteinExistence type="inferred from homology"/>
<dbReference type="Proteomes" id="UP000248706">
    <property type="component" value="Unassembled WGS sequence"/>
</dbReference>
<dbReference type="RefSeq" id="WP_112432897.1">
    <property type="nucleotide sequence ID" value="NZ_MCIF01000002.1"/>
</dbReference>
<keyword evidence="3" id="KW-0547">Nucleotide-binding</keyword>
<dbReference type="InterPro" id="IPR018484">
    <property type="entry name" value="FGGY_N"/>
</dbReference>
<evidence type="ECO:0000313" key="10">
    <source>
        <dbReference type="EMBL" id="RAQ98004.1"/>
    </source>
</evidence>
<evidence type="ECO:0000259" key="9">
    <source>
        <dbReference type="Pfam" id="PF02782"/>
    </source>
</evidence>
<accession>A0A328VRZ4</accession>
<dbReference type="OrthoDB" id="9805576at2"/>
<dbReference type="GO" id="GO:0004370">
    <property type="term" value="F:glycerol kinase activity"/>
    <property type="evidence" value="ECO:0007669"/>
    <property type="project" value="TreeGrafter"/>
</dbReference>
<evidence type="ECO:0000256" key="2">
    <source>
        <dbReference type="ARBA" id="ARBA00022679"/>
    </source>
</evidence>
<evidence type="ECO:0000256" key="7">
    <source>
        <dbReference type="RuleBase" id="RU003733"/>
    </source>
</evidence>
<protein>
    <recommendedName>
        <fullName evidence="6">ATP:glycerol 3-phosphotransferase</fullName>
    </recommendedName>
</protein>
<evidence type="ECO:0000256" key="3">
    <source>
        <dbReference type="ARBA" id="ARBA00022741"/>
    </source>
</evidence>
<dbReference type="InterPro" id="IPR043129">
    <property type="entry name" value="ATPase_NBD"/>
</dbReference>
<evidence type="ECO:0000256" key="5">
    <source>
        <dbReference type="ARBA" id="ARBA00022840"/>
    </source>
</evidence>
<dbReference type="PROSITE" id="PS00445">
    <property type="entry name" value="FGGY_KINASES_2"/>
    <property type="match status" value="1"/>
</dbReference>
<evidence type="ECO:0000256" key="4">
    <source>
        <dbReference type="ARBA" id="ARBA00022777"/>
    </source>
</evidence>